<sequence length="221" mass="24344">MAAESALKSREVSTMIKHGFISDPTLSFSPTRTTTTTAAAATGSRVYSPASSPNSKTLSSPPPSPFSSSAVAQPMTRTVHSQTLFEMMSEEQHRESKLSDDKRLKARDRVSKLLAEAPFRNSAGDVRLAVVGRDGFRVSMDVHKSVLAEKSRFFAEKLGGDRGVVHSVEISDCDDVEVYVEAVVLMYYEDLKKRLVGEEVSKVLGLLKVQFLFRCFISFLN</sequence>
<keyword evidence="3" id="KW-1185">Reference proteome</keyword>
<feature type="region of interest" description="Disordered" evidence="1">
    <location>
        <begin position="19"/>
        <end position="73"/>
    </location>
</feature>
<organism evidence="2 3">
    <name type="scientific">Morella rubra</name>
    <name type="common">Chinese bayberry</name>
    <dbReference type="NCBI Taxonomy" id="262757"/>
    <lineage>
        <taxon>Eukaryota</taxon>
        <taxon>Viridiplantae</taxon>
        <taxon>Streptophyta</taxon>
        <taxon>Embryophyta</taxon>
        <taxon>Tracheophyta</taxon>
        <taxon>Spermatophyta</taxon>
        <taxon>Magnoliopsida</taxon>
        <taxon>eudicotyledons</taxon>
        <taxon>Gunneridae</taxon>
        <taxon>Pentapetalae</taxon>
        <taxon>rosids</taxon>
        <taxon>fabids</taxon>
        <taxon>Fagales</taxon>
        <taxon>Myricaceae</taxon>
        <taxon>Morella</taxon>
    </lineage>
</organism>
<feature type="compositionally biased region" description="Low complexity" evidence="1">
    <location>
        <begin position="31"/>
        <end position="59"/>
    </location>
</feature>
<gene>
    <name evidence="2" type="ORF">CJ030_MR1G008052</name>
</gene>
<dbReference type="Proteomes" id="UP000516437">
    <property type="component" value="Chromosome 1"/>
</dbReference>
<dbReference type="EMBL" id="RXIC02000019">
    <property type="protein sequence ID" value="KAB1226082.1"/>
    <property type="molecule type" value="Genomic_DNA"/>
</dbReference>
<dbReference type="InterPro" id="IPR038920">
    <property type="entry name" value="At3g05675-like"/>
</dbReference>
<name>A0A6A1WLE2_9ROSI</name>
<accession>A0A6A1WLE2</accession>
<dbReference type="AlphaFoldDB" id="A0A6A1WLE2"/>
<dbReference type="OrthoDB" id="2014231at2759"/>
<evidence type="ECO:0000313" key="3">
    <source>
        <dbReference type="Proteomes" id="UP000516437"/>
    </source>
</evidence>
<evidence type="ECO:0000313" key="2">
    <source>
        <dbReference type="EMBL" id="KAB1226082.1"/>
    </source>
</evidence>
<proteinExistence type="predicted"/>
<dbReference type="GO" id="GO:0016567">
    <property type="term" value="P:protein ubiquitination"/>
    <property type="evidence" value="ECO:0007669"/>
    <property type="project" value="UniProtKB-UniPathway"/>
</dbReference>
<dbReference type="PANTHER" id="PTHR31060:SF32">
    <property type="entry name" value="BTB_POZ DOMAIN PLANT PROTEIN"/>
    <property type="match status" value="1"/>
</dbReference>
<dbReference type="UniPathway" id="UPA00143"/>
<evidence type="ECO:0000256" key="1">
    <source>
        <dbReference type="SAM" id="MobiDB-lite"/>
    </source>
</evidence>
<dbReference type="PANTHER" id="PTHR31060">
    <property type="entry name" value="OSJNBA0011J08.25 PROTEIN-RELATED"/>
    <property type="match status" value="1"/>
</dbReference>
<comment type="caution">
    <text evidence="2">The sequence shown here is derived from an EMBL/GenBank/DDBJ whole genome shotgun (WGS) entry which is preliminary data.</text>
</comment>
<reference evidence="2 3" key="1">
    <citation type="journal article" date="2019" name="Plant Biotechnol. J.">
        <title>The red bayberry genome and genetic basis of sex determination.</title>
        <authorList>
            <person name="Jia H.M."/>
            <person name="Jia H.J."/>
            <person name="Cai Q.L."/>
            <person name="Wang Y."/>
            <person name="Zhao H.B."/>
            <person name="Yang W.F."/>
            <person name="Wang G.Y."/>
            <person name="Li Y.H."/>
            <person name="Zhan D.L."/>
            <person name="Shen Y.T."/>
            <person name="Niu Q.F."/>
            <person name="Chang L."/>
            <person name="Qiu J."/>
            <person name="Zhao L."/>
            <person name="Xie H.B."/>
            <person name="Fu W.Y."/>
            <person name="Jin J."/>
            <person name="Li X.W."/>
            <person name="Jiao Y."/>
            <person name="Zhou C.C."/>
            <person name="Tu T."/>
            <person name="Chai C.Y."/>
            <person name="Gao J.L."/>
            <person name="Fan L.J."/>
            <person name="van de Weg E."/>
            <person name="Wang J.Y."/>
            <person name="Gao Z.S."/>
        </authorList>
    </citation>
    <scope>NUCLEOTIDE SEQUENCE [LARGE SCALE GENOMIC DNA]</scope>
    <source>
        <tissue evidence="2">Leaves</tissue>
    </source>
</reference>
<protein>
    <recommendedName>
        <fullName evidence="4">BTB domain-containing protein</fullName>
    </recommendedName>
</protein>
<evidence type="ECO:0008006" key="4">
    <source>
        <dbReference type="Google" id="ProtNLM"/>
    </source>
</evidence>